<dbReference type="Proteomes" id="UP000319576">
    <property type="component" value="Chromosome"/>
</dbReference>
<dbReference type="InterPro" id="IPR001387">
    <property type="entry name" value="Cro/C1-type_HTH"/>
</dbReference>
<dbReference type="GO" id="GO:0003677">
    <property type="term" value="F:DNA binding"/>
    <property type="evidence" value="ECO:0007669"/>
    <property type="project" value="InterPro"/>
</dbReference>
<keyword evidence="3" id="KW-1185">Reference proteome</keyword>
<organism evidence="2 3">
    <name type="scientific">Urbifossiella limnaea</name>
    <dbReference type="NCBI Taxonomy" id="2528023"/>
    <lineage>
        <taxon>Bacteria</taxon>
        <taxon>Pseudomonadati</taxon>
        <taxon>Planctomycetota</taxon>
        <taxon>Planctomycetia</taxon>
        <taxon>Gemmatales</taxon>
        <taxon>Gemmataceae</taxon>
        <taxon>Urbifossiella</taxon>
    </lineage>
</organism>
<dbReference type="EMBL" id="CP036273">
    <property type="protein sequence ID" value="QDU18952.1"/>
    <property type="molecule type" value="Genomic_DNA"/>
</dbReference>
<dbReference type="AlphaFoldDB" id="A0A517XN82"/>
<dbReference type="CDD" id="cd00093">
    <property type="entry name" value="HTH_XRE"/>
    <property type="match status" value="1"/>
</dbReference>
<dbReference type="SUPFAM" id="SSF47413">
    <property type="entry name" value="lambda repressor-like DNA-binding domains"/>
    <property type="match status" value="1"/>
</dbReference>
<dbReference type="Gene3D" id="1.10.260.40">
    <property type="entry name" value="lambda repressor-like DNA-binding domains"/>
    <property type="match status" value="1"/>
</dbReference>
<accession>A0A517XN82</accession>
<reference evidence="2 3" key="1">
    <citation type="submission" date="2019-02" db="EMBL/GenBank/DDBJ databases">
        <title>Deep-cultivation of Planctomycetes and their phenomic and genomic characterization uncovers novel biology.</title>
        <authorList>
            <person name="Wiegand S."/>
            <person name="Jogler M."/>
            <person name="Boedeker C."/>
            <person name="Pinto D."/>
            <person name="Vollmers J."/>
            <person name="Rivas-Marin E."/>
            <person name="Kohn T."/>
            <person name="Peeters S.H."/>
            <person name="Heuer A."/>
            <person name="Rast P."/>
            <person name="Oberbeckmann S."/>
            <person name="Bunk B."/>
            <person name="Jeske O."/>
            <person name="Meyerdierks A."/>
            <person name="Storesund J.E."/>
            <person name="Kallscheuer N."/>
            <person name="Luecker S."/>
            <person name="Lage O.M."/>
            <person name="Pohl T."/>
            <person name="Merkel B.J."/>
            <person name="Hornburger P."/>
            <person name="Mueller R.-W."/>
            <person name="Bruemmer F."/>
            <person name="Labrenz M."/>
            <person name="Spormann A.M."/>
            <person name="Op den Camp H."/>
            <person name="Overmann J."/>
            <person name="Amann R."/>
            <person name="Jetten M.S.M."/>
            <person name="Mascher T."/>
            <person name="Medema M.H."/>
            <person name="Devos D.P."/>
            <person name="Kaster A.-K."/>
            <person name="Ovreas L."/>
            <person name="Rohde M."/>
            <person name="Galperin M.Y."/>
            <person name="Jogler C."/>
        </authorList>
    </citation>
    <scope>NUCLEOTIDE SEQUENCE [LARGE SCALE GENOMIC DNA]</scope>
    <source>
        <strain evidence="2 3">ETA_A1</strain>
    </source>
</reference>
<dbReference type="PROSITE" id="PS50943">
    <property type="entry name" value="HTH_CROC1"/>
    <property type="match status" value="1"/>
</dbReference>
<feature type="domain" description="HTH cro/C1-type" evidence="1">
    <location>
        <begin position="18"/>
        <end position="73"/>
    </location>
</feature>
<dbReference type="InterPro" id="IPR010982">
    <property type="entry name" value="Lambda_DNA-bd_dom_sf"/>
</dbReference>
<dbReference type="Pfam" id="PF13560">
    <property type="entry name" value="HTH_31"/>
    <property type="match status" value="1"/>
</dbReference>
<dbReference type="OrthoDB" id="285470at2"/>
<proteinExistence type="predicted"/>
<evidence type="ECO:0000259" key="1">
    <source>
        <dbReference type="PROSITE" id="PS50943"/>
    </source>
</evidence>
<dbReference type="KEGG" id="uli:ETAA1_08510"/>
<name>A0A517XN82_9BACT</name>
<sequence length="87" mass="9307">MATKAQHGDDYARLPPFLRGLREAAGLTQRDLGAALGRPQSWVYNCETANRRVDVTEFAAWAEACGFDPVAALTTFLAGSDPAPGAR</sequence>
<dbReference type="SMART" id="SM00530">
    <property type="entry name" value="HTH_XRE"/>
    <property type="match status" value="1"/>
</dbReference>
<gene>
    <name evidence="2" type="ORF">ETAA1_08510</name>
</gene>
<evidence type="ECO:0000313" key="3">
    <source>
        <dbReference type="Proteomes" id="UP000319576"/>
    </source>
</evidence>
<evidence type="ECO:0000313" key="2">
    <source>
        <dbReference type="EMBL" id="QDU18952.1"/>
    </source>
</evidence>
<protein>
    <submittedName>
        <fullName evidence="2">Helix-turn-helix domain protein</fullName>
    </submittedName>
</protein>
<dbReference type="RefSeq" id="WP_145234594.1">
    <property type="nucleotide sequence ID" value="NZ_CP036273.1"/>
</dbReference>